<keyword evidence="9" id="KW-1185">Reference proteome</keyword>
<dbReference type="GeneID" id="97431876"/>
<feature type="domain" description="Protein kinase" evidence="7">
    <location>
        <begin position="1"/>
        <end position="276"/>
    </location>
</feature>
<evidence type="ECO:0000256" key="3">
    <source>
        <dbReference type="ARBA" id="ARBA00022679"/>
    </source>
</evidence>
<reference evidence="9" key="1">
    <citation type="journal article" date="2019" name="Int. J. Syst. Evol. Microbiol.">
        <title>The Global Catalogue of Microorganisms (GCM) 10K type strain sequencing project: providing services to taxonomists for standard genome sequencing and annotation.</title>
        <authorList>
            <consortium name="The Broad Institute Genomics Platform"/>
            <consortium name="The Broad Institute Genome Sequencing Center for Infectious Disease"/>
            <person name="Wu L."/>
            <person name="Ma J."/>
        </authorList>
    </citation>
    <scope>NUCLEOTIDE SEQUENCE [LARGE SCALE GENOMIC DNA]</scope>
    <source>
        <strain evidence="9">JCM 5052</strain>
    </source>
</reference>
<dbReference type="EC" id="2.7.11.1" evidence="1"/>
<accession>A0ABP3N740</accession>
<organism evidence="8 9">
    <name type="scientific">Streptomyces mordarskii</name>
    <dbReference type="NCBI Taxonomy" id="1226758"/>
    <lineage>
        <taxon>Bacteria</taxon>
        <taxon>Bacillati</taxon>
        <taxon>Actinomycetota</taxon>
        <taxon>Actinomycetes</taxon>
        <taxon>Kitasatosporales</taxon>
        <taxon>Streptomycetaceae</taxon>
        <taxon>Streptomyces</taxon>
    </lineage>
</organism>
<dbReference type="Proteomes" id="UP001501576">
    <property type="component" value="Unassembled WGS sequence"/>
</dbReference>
<proteinExistence type="predicted"/>
<keyword evidence="6" id="KW-0067">ATP-binding</keyword>
<protein>
    <recommendedName>
        <fullName evidence="1">non-specific serine/threonine protein kinase</fullName>
        <ecNumber evidence="1">2.7.11.1</ecNumber>
    </recommendedName>
</protein>
<sequence length="276" mass="29611">MTHSGPYELPGSVLDTLTPVSKRQVLNRRGSTVWEITTDGGRHAAKVGYPSATHAWTALAPAREGTILQQLSPGGVSYGDWEHGTWNIQPWHQGESLFDLWQPHRAEGASSEPDPGEALSCAEAVAALHATGWAHGDIQPAHLIISDERTALIDLALAYGGDIPTAYDFSYRGCLVHYESPEISRSVLETGTATPTMAADVYALGASLFISATGLRHVAYPDDASRKDQRQAIVKGPHRPVNVPGVLGKLIEAMLSPEPADRPRSAEICKELSSGH</sequence>
<keyword evidence="5" id="KW-0418">Kinase</keyword>
<dbReference type="PANTHER" id="PTHR43289">
    <property type="entry name" value="MITOGEN-ACTIVATED PROTEIN KINASE KINASE KINASE 20-RELATED"/>
    <property type="match status" value="1"/>
</dbReference>
<name>A0ABP3N740_9ACTN</name>
<evidence type="ECO:0000313" key="8">
    <source>
        <dbReference type="EMBL" id="GAA0535098.1"/>
    </source>
</evidence>
<dbReference type="InterPro" id="IPR011009">
    <property type="entry name" value="Kinase-like_dom_sf"/>
</dbReference>
<evidence type="ECO:0000313" key="9">
    <source>
        <dbReference type="Proteomes" id="UP001501576"/>
    </source>
</evidence>
<evidence type="ECO:0000256" key="6">
    <source>
        <dbReference type="ARBA" id="ARBA00022840"/>
    </source>
</evidence>
<dbReference type="PROSITE" id="PS50011">
    <property type="entry name" value="PROTEIN_KINASE_DOM"/>
    <property type="match status" value="1"/>
</dbReference>
<keyword evidence="2" id="KW-0723">Serine/threonine-protein kinase</keyword>
<dbReference type="PANTHER" id="PTHR43289:SF6">
    <property type="entry name" value="SERINE_THREONINE-PROTEIN KINASE NEKL-3"/>
    <property type="match status" value="1"/>
</dbReference>
<evidence type="ECO:0000259" key="7">
    <source>
        <dbReference type="PROSITE" id="PS50011"/>
    </source>
</evidence>
<evidence type="ECO:0000256" key="1">
    <source>
        <dbReference type="ARBA" id="ARBA00012513"/>
    </source>
</evidence>
<dbReference type="EMBL" id="BAAABZ010000039">
    <property type="protein sequence ID" value="GAA0535098.1"/>
    <property type="molecule type" value="Genomic_DNA"/>
</dbReference>
<dbReference type="Gene3D" id="1.10.510.10">
    <property type="entry name" value="Transferase(Phosphotransferase) domain 1"/>
    <property type="match status" value="1"/>
</dbReference>
<comment type="caution">
    <text evidence="8">The sequence shown here is derived from an EMBL/GenBank/DDBJ whole genome shotgun (WGS) entry which is preliminary data.</text>
</comment>
<evidence type="ECO:0000256" key="2">
    <source>
        <dbReference type="ARBA" id="ARBA00022527"/>
    </source>
</evidence>
<dbReference type="SUPFAM" id="SSF56112">
    <property type="entry name" value="Protein kinase-like (PK-like)"/>
    <property type="match status" value="1"/>
</dbReference>
<dbReference type="RefSeq" id="WP_210565373.1">
    <property type="nucleotide sequence ID" value="NZ_BAAABZ010000039.1"/>
</dbReference>
<evidence type="ECO:0000256" key="5">
    <source>
        <dbReference type="ARBA" id="ARBA00022777"/>
    </source>
</evidence>
<dbReference type="SMART" id="SM00220">
    <property type="entry name" value="S_TKc"/>
    <property type="match status" value="1"/>
</dbReference>
<evidence type="ECO:0000256" key="4">
    <source>
        <dbReference type="ARBA" id="ARBA00022741"/>
    </source>
</evidence>
<dbReference type="Pfam" id="PF00069">
    <property type="entry name" value="Pkinase"/>
    <property type="match status" value="1"/>
</dbReference>
<dbReference type="InterPro" id="IPR000719">
    <property type="entry name" value="Prot_kinase_dom"/>
</dbReference>
<keyword evidence="3" id="KW-0808">Transferase</keyword>
<gene>
    <name evidence="8" type="ORF">GCM10010390_41120</name>
</gene>
<keyword evidence="4" id="KW-0547">Nucleotide-binding</keyword>